<proteinExistence type="predicted"/>
<sequence length="208" mass="23815">MWGSTEGKDAAVTGNSALSSIRIIVHPPKSIKSHSMLAHQSSRESSEATDTERVRTFVATSRHLRKRVFPVIGDLQFYVAFRMMPIKSPFWFLQVIQPDIFSALSLPVVQWNRITISFSTANTQHNFGGSHYRPSWTHVACAVVPTIRSAWRYYAHILPDLWLALQAVTLHFVWTDRNRRFFDKRSATPTIPAFSVIYTTFSAHGRYF</sequence>
<organism evidence="2">
    <name type="scientific">Albugo laibachii Nc14</name>
    <dbReference type="NCBI Taxonomy" id="890382"/>
    <lineage>
        <taxon>Eukaryota</taxon>
        <taxon>Sar</taxon>
        <taxon>Stramenopiles</taxon>
        <taxon>Oomycota</taxon>
        <taxon>Peronosporomycetes</taxon>
        <taxon>Albuginales</taxon>
        <taxon>Albuginaceae</taxon>
        <taxon>Albugo</taxon>
    </lineage>
</organism>
<gene>
    <name evidence="2" type="primary">AlNc14C80G5251</name>
    <name evidence="2" type="ORF">ALNC14_059820</name>
</gene>
<name>F0WF57_9STRA</name>
<dbReference type="HOGENOM" id="CLU_082001_1_0_1"/>
<evidence type="ECO:0000313" key="2">
    <source>
        <dbReference type="EMBL" id="CCA19839.1"/>
    </source>
</evidence>
<dbReference type="AlphaFoldDB" id="F0WF57"/>
<feature type="compositionally biased region" description="Basic and acidic residues" evidence="1">
    <location>
        <begin position="41"/>
        <end position="51"/>
    </location>
</feature>
<accession>F0WF57</accession>
<dbReference type="EMBL" id="FR824125">
    <property type="protein sequence ID" value="CCA19839.1"/>
    <property type="molecule type" value="Genomic_DNA"/>
</dbReference>
<reference evidence="2" key="1">
    <citation type="journal article" date="2011" name="PLoS Biol.">
        <title>Gene gain and loss during evolution of obligate parasitism in the white rust pathogen of Arabidopsis thaliana.</title>
        <authorList>
            <person name="Kemen E."/>
            <person name="Gardiner A."/>
            <person name="Schultz-Larsen T."/>
            <person name="Kemen A.C."/>
            <person name="Balmuth A.L."/>
            <person name="Robert-Seilaniantz A."/>
            <person name="Bailey K."/>
            <person name="Holub E."/>
            <person name="Studholme D.J."/>
            <person name="Maclean D."/>
            <person name="Jones J.D."/>
        </authorList>
    </citation>
    <scope>NUCLEOTIDE SEQUENCE</scope>
</reference>
<feature type="region of interest" description="Disordered" evidence="1">
    <location>
        <begin position="32"/>
        <end position="51"/>
    </location>
</feature>
<reference evidence="2" key="2">
    <citation type="submission" date="2011-02" db="EMBL/GenBank/DDBJ databases">
        <authorList>
            <person name="MacLean D."/>
        </authorList>
    </citation>
    <scope>NUCLEOTIDE SEQUENCE</scope>
</reference>
<evidence type="ECO:0000256" key="1">
    <source>
        <dbReference type="SAM" id="MobiDB-lite"/>
    </source>
</evidence>
<protein>
    <submittedName>
        <fullName evidence="2">AlNc14C80G5251 protein</fullName>
    </submittedName>
</protein>